<sequence length="344" mass="40951">MFEKAISNLNFDARIRAESSVSALKYIDMMIEDFKVRDSKSKADILLDVFGLLQGLFVGIDSLYQLSIAITKYKYHININQNEKLRELKYIRNDVVGHPTNRSYEDGSYGFSFILNEAITKDNLSYMSYIIKDKEIRKKKIDVEFKEVISAYEEAKIQVLDDIASYLERKPSKIDIPGYIVNMFERGMKKEFNEKDITELKVLVMKDQNIKSNSPNRLIWHIKLLNKTYAWKDDKYQELIDYLRLKEMLNIYKIYLDLTDKKIRLPYLEKPELLTRFEKELKRINKYDELMTYFKDKNHPLFNEHLEMLINLVEDDELDRLLIWFSKISDSDQSYLIGKTLKDN</sequence>
<gene>
    <name evidence="1" type="ORF">NCTC10172_00570</name>
</gene>
<evidence type="ECO:0000313" key="2">
    <source>
        <dbReference type="Proteomes" id="UP000290909"/>
    </source>
</evidence>
<evidence type="ECO:0000313" key="1">
    <source>
        <dbReference type="EMBL" id="VEU82553.1"/>
    </source>
</evidence>
<dbReference type="Proteomes" id="UP000290909">
    <property type="component" value="Chromosome"/>
</dbReference>
<proteinExistence type="predicted"/>
<dbReference type="EMBL" id="LR215050">
    <property type="protein sequence ID" value="VEU82553.1"/>
    <property type="molecule type" value="Genomic_DNA"/>
</dbReference>
<keyword evidence="2" id="KW-1185">Reference proteome</keyword>
<dbReference type="STRING" id="1408416.GCA_000702765_00914"/>
<dbReference type="AlphaFoldDB" id="A0A449BJI6"/>
<accession>A0A449BJI6</accession>
<organism evidence="1 2">
    <name type="scientific">Acholeplasma hippikon</name>
    <dbReference type="NCBI Taxonomy" id="264636"/>
    <lineage>
        <taxon>Bacteria</taxon>
        <taxon>Bacillati</taxon>
        <taxon>Mycoplasmatota</taxon>
        <taxon>Mollicutes</taxon>
        <taxon>Acholeplasmatales</taxon>
        <taxon>Acholeplasmataceae</taxon>
        <taxon>Acholeplasma</taxon>
    </lineage>
</organism>
<protein>
    <submittedName>
        <fullName evidence="1">Uncharacterized protein</fullName>
    </submittedName>
</protein>
<dbReference type="RefSeq" id="WP_035369350.1">
    <property type="nucleotide sequence ID" value="NZ_LR215050.1"/>
</dbReference>
<dbReference type="KEGG" id="ahk:NCTC10172_00570"/>
<reference evidence="1 2" key="1">
    <citation type="submission" date="2019-01" db="EMBL/GenBank/DDBJ databases">
        <authorList>
            <consortium name="Pathogen Informatics"/>
        </authorList>
    </citation>
    <scope>NUCLEOTIDE SEQUENCE [LARGE SCALE GENOMIC DNA]</scope>
    <source>
        <strain evidence="1 2">NCTC10172</strain>
    </source>
</reference>
<name>A0A449BJI6_9MOLU</name>